<keyword evidence="1" id="KW-1133">Transmembrane helix</keyword>
<dbReference type="GO" id="GO:0005886">
    <property type="term" value="C:plasma membrane"/>
    <property type="evidence" value="ECO:0007669"/>
    <property type="project" value="TreeGrafter"/>
</dbReference>
<dbReference type="PANTHER" id="PTHR12741">
    <property type="entry name" value="LYST-INTERACTING PROTEIN LIP5 DOPAMINE RESPONSIVE PROTEIN DRG-1"/>
    <property type="match status" value="1"/>
</dbReference>
<dbReference type="InterPro" id="IPR003440">
    <property type="entry name" value="Glyco_trans_48_dom"/>
</dbReference>
<comment type="caution">
    <text evidence="3">The sequence shown here is derived from an EMBL/GenBank/DDBJ whole genome shotgun (WGS) entry which is preliminary data.</text>
</comment>
<evidence type="ECO:0000256" key="1">
    <source>
        <dbReference type="SAM" id="Phobius"/>
    </source>
</evidence>
<dbReference type="Proteomes" id="UP000237347">
    <property type="component" value="Unassembled WGS sequence"/>
</dbReference>
<dbReference type="PANTHER" id="PTHR12741:SF106">
    <property type="entry name" value="CALLOSE SYNTHASE 5"/>
    <property type="match status" value="1"/>
</dbReference>
<dbReference type="EMBL" id="PKMF04000172">
    <property type="protein sequence ID" value="KAK7845305.1"/>
    <property type="molecule type" value="Genomic_DNA"/>
</dbReference>
<keyword evidence="4" id="KW-1185">Reference proteome</keyword>
<feature type="transmembrane region" description="Helical" evidence="1">
    <location>
        <begin position="176"/>
        <end position="194"/>
    </location>
</feature>
<protein>
    <submittedName>
        <fullName evidence="3">Callose synthase 5</fullName>
    </submittedName>
</protein>
<evidence type="ECO:0000259" key="2">
    <source>
        <dbReference type="Pfam" id="PF02364"/>
    </source>
</evidence>
<name>A0AAW0L233_QUESU</name>
<dbReference type="Pfam" id="PF02364">
    <property type="entry name" value="Glucan_synthase"/>
    <property type="match status" value="2"/>
</dbReference>
<organism evidence="3 4">
    <name type="scientific">Quercus suber</name>
    <name type="common">Cork oak</name>
    <dbReference type="NCBI Taxonomy" id="58331"/>
    <lineage>
        <taxon>Eukaryota</taxon>
        <taxon>Viridiplantae</taxon>
        <taxon>Streptophyta</taxon>
        <taxon>Embryophyta</taxon>
        <taxon>Tracheophyta</taxon>
        <taxon>Spermatophyta</taxon>
        <taxon>Magnoliopsida</taxon>
        <taxon>eudicotyledons</taxon>
        <taxon>Gunneridae</taxon>
        <taxon>Pentapetalae</taxon>
        <taxon>rosids</taxon>
        <taxon>fabids</taxon>
        <taxon>Fagales</taxon>
        <taxon>Fagaceae</taxon>
        <taxon>Quercus</taxon>
    </lineage>
</organism>
<reference evidence="3 4" key="1">
    <citation type="journal article" date="2018" name="Sci. Data">
        <title>The draft genome sequence of cork oak.</title>
        <authorList>
            <person name="Ramos A.M."/>
            <person name="Usie A."/>
            <person name="Barbosa P."/>
            <person name="Barros P.M."/>
            <person name="Capote T."/>
            <person name="Chaves I."/>
            <person name="Simoes F."/>
            <person name="Abreu I."/>
            <person name="Carrasquinho I."/>
            <person name="Faro C."/>
            <person name="Guimaraes J.B."/>
            <person name="Mendonca D."/>
            <person name="Nobrega F."/>
            <person name="Rodrigues L."/>
            <person name="Saibo N.J.M."/>
            <person name="Varela M.C."/>
            <person name="Egas C."/>
            <person name="Matos J."/>
            <person name="Miguel C.M."/>
            <person name="Oliveira M.M."/>
            <person name="Ricardo C.P."/>
            <person name="Goncalves S."/>
        </authorList>
    </citation>
    <scope>NUCLEOTIDE SEQUENCE [LARGE SCALE GENOMIC DNA]</scope>
    <source>
        <strain evidence="4">cv. HL8</strain>
    </source>
</reference>
<gene>
    <name evidence="3" type="primary">CALS5_0</name>
    <name evidence="3" type="ORF">CFP56_009693</name>
</gene>
<dbReference type="AlphaFoldDB" id="A0AAW0L233"/>
<dbReference type="GO" id="GO:0003843">
    <property type="term" value="F:1,3-beta-D-glucan synthase activity"/>
    <property type="evidence" value="ECO:0007669"/>
    <property type="project" value="InterPro"/>
</dbReference>
<dbReference type="GO" id="GO:0006075">
    <property type="term" value="P:(1-&gt;3)-beta-D-glucan biosynthetic process"/>
    <property type="evidence" value="ECO:0007669"/>
    <property type="project" value="InterPro"/>
</dbReference>
<evidence type="ECO:0000313" key="3">
    <source>
        <dbReference type="EMBL" id="KAK7845305.1"/>
    </source>
</evidence>
<feature type="domain" description="Glycosyl transferase 48" evidence="2">
    <location>
        <begin position="99"/>
        <end position="177"/>
    </location>
</feature>
<dbReference type="GO" id="GO:0000148">
    <property type="term" value="C:1,3-beta-D-glucan synthase complex"/>
    <property type="evidence" value="ECO:0007669"/>
    <property type="project" value="InterPro"/>
</dbReference>
<evidence type="ECO:0000313" key="4">
    <source>
        <dbReference type="Proteomes" id="UP000237347"/>
    </source>
</evidence>
<proteinExistence type="predicted"/>
<feature type="domain" description="Glycosyl transferase 48" evidence="2">
    <location>
        <begin position="1"/>
        <end position="64"/>
    </location>
</feature>
<accession>A0AAW0L233</accession>
<keyword evidence="1" id="KW-0472">Membrane</keyword>
<keyword evidence="1" id="KW-0812">Transmembrane</keyword>
<sequence>MMVKNPSLRVAYIDEVLEREGRHGKKIYYSVLVKAVGNVDQEIYRIKLPGPVMIGEGKPENQNHEALKMRNLLEEFKKDHGVRLHTILGVREHIFTERVQFHYGHPNVFGRIFHITHGGISKASRGINLREDISKDIYAGFNSTLRNGNITHHEYIQVAKGNNVGLKQICLYEAKMAIMVIYVYLYSNLFWFLIQAKRRFGGSPKLFSMKPRSGSELGGENLVHVIGT</sequence>